<gene>
    <name evidence="7" type="ORF">NBRC110019_15370</name>
</gene>
<dbReference type="PROSITE" id="PS50043">
    <property type="entry name" value="HTH_LUXR_2"/>
    <property type="match status" value="1"/>
</dbReference>
<dbReference type="PRINTS" id="PR00038">
    <property type="entry name" value="HTHLUXR"/>
</dbReference>
<keyword evidence="4" id="KW-0472">Membrane</keyword>
<proteinExistence type="predicted"/>
<keyword evidence="4" id="KW-0812">Transmembrane</keyword>
<comment type="caution">
    <text evidence="7">The sequence shown here is derived from an EMBL/GenBank/DDBJ whole genome shotgun (WGS) entry which is preliminary data.</text>
</comment>
<dbReference type="EMBL" id="BRVP01000009">
    <property type="protein sequence ID" value="GLB52497.1"/>
    <property type="molecule type" value="Genomic_DNA"/>
</dbReference>
<feature type="transmembrane region" description="Helical" evidence="4">
    <location>
        <begin position="233"/>
        <end position="253"/>
    </location>
</feature>
<dbReference type="Pfam" id="PF00196">
    <property type="entry name" value="GerE"/>
    <property type="match status" value="1"/>
</dbReference>
<name>A0A9W6B739_9FLAO</name>
<evidence type="ECO:0000256" key="1">
    <source>
        <dbReference type="ARBA" id="ARBA00023015"/>
    </source>
</evidence>
<dbReference type="CDD" id="cd06170">
    <property type="entry name" value="LuxR_C_like"/>
    <property type="match status" value="1"/>
</dbReference>
<dbReference type="Proteomes" id="UP001143545">
    <property type="component" value="Unassembled WGS sequence"/>
</dbReference>
<sequence>MKRLLFLCAVLAVTVVTAQNTISGYVNPAELAMAKEVVLLSVDPSAPSVKDSTKVLATSAIGKNGEFSFGKELFQPTEKVYQLALAGEKYNGTTGFPQMIKTLKTFILSADDYMVFNGTTTEYETTSAADKEWAKFKKFEKARHAQAFDAQQVAGYLTSTKGYIKDSLQILLVKLMSIQELDAKHLLDTDIKENPDYYEQLLVQLKESDVKPEYYMYLESKLHQYHYLQANTFFKTSVIVNLLLVVLLVWVVVKWLRARKQQKQEPAIALSKQETLVKNLILEGKTNKEIAATLFISVSTVKTHITNIYSKLQVSNRKDLIQQYQNTTGTSTYLVPE</sequence>
<dbReference type="InterPro" id="IPR036388">
    <property type="entry name" value="WH-like_DNA-bd_sf"/>
</dbReference>
<protein>
    <recommendedName>
        <fullName evidence="6">HTH luxR-type domain-containing protein</fullName>
    </recommendedName>
</protein>
<evidence type="ECO:0000313" key="7">
    <source>
        <dbReference type="EMBL" id="GLB52497.1"/>
    </source>
</evidence>
<keyword evidence="8" id="KW-1185">Reference proteome</keyword>
<reference evidence="7" key="1">
    <citation type="submission" date="2022-07" db="EMBL/GenBank/DDBJ databases">
        <title>Taxonomy of Novel Oxalotrophic and Methylotrophic Bacteria.</title>
        <authorList>
            <person name="Sahin N."/>
            <person name="Tani A."/>
        </authorList>
    </citation>
    <scope>NUCLEOTIDE SEQUENCE</scope>
    <source>
        <strain evidence="7">AM327</strain>
    </source>
</reference>
<dbReference type="GO" id="GO:0006355">
    <property type="term" value="P:regulation of DNA-templated transcription"/>
    <property type="evidence" value="ECO:0007669"/>
    <property type="project" value="InterPro"/>
</dbReference>
<evidence type="ECO:0000256" key="3">
    <source>
        <dbReference type="ARBA" id="ARBA00023163"/>
    </source>
</evidence>
<dbReference type="GO" id="GO:0003677">
    <property type="term" value="F:DNA binding"/>
    <property type="evidence" value="ECO:0007669"/>
    <property type="project" value="UniProtKB-KW"/>
</dbReference>
<dbReference type="InterPro" id="IPR000792">
    <property type="entry name" value="Tscrpt_reg_LuxR_C"/>
</dbReference>
<dbReference type="InterPro" id="IPR016032">
    <property type="entry name" value="Sig_transdc_resp-reg_C-effctor"/>
</dbReference>
<dbReference type="SUPFAM" id="SSF46894">
    <property type="entry name" value="C-terminal effector domain of the bipartite response regulators"/>
    <property type="match status" value="1"/>
</dbReference>
<dbReference type="RefSeq" id="WP_281753810.1">
    <property type="nucleotide sequence ID" value="NZ_BRVP01000009.1"/>
</dbReference>
<feature type="chain" id="PRO_5040926575" description="HTH luxR-type domain-containing protein" evidence="5">
    <location>
        <begin position="19"/>
        <end position="337"/>
    </location>
</feature>
<accession>A0A9W6B739</accession>
<dbReference type="PANTHER" id="PTHR44688">
    <property type="entry name" value="DNA-BINDING TRANSCRIPTIONAL ACTIVATOR DEVR_DOSR"/>
    <property type="match status" value="1"/>
</dbReference>
<dbReference type="Gene3D" id="1.10.10.10">
    <property type="entry name" value="Winged helix-like DNA-binding domain superfamily/Winged helix DNA-binding domain"/>
    <property type="match status" value="1"/>
</dbReference>
<dbReference type="PROSITE" id="PS00622">
    <property type="entry name" value="HTH_LUXR_1"/>
    <property type="match status" value="1"/>
</dbReference>
<keyword evidence="1" id="KW-0805">Transcription regulation</keyword>
<dbReference type="AlphaFoldDB" id="A0A9W6B739"/>
<keyword evidence="3" id="KW-0804">Transcription</keyword>
<keyword evidence="5" id="KW-0732">Signal</keyword>
<evidence type="ECO:0000313" key="8">
    <source>
        <dbReference type="Proteomes" id="UP001143545"/>
    </source>
</evidence>
<organism evidence="7 8">
    <name type="scientific">Neptunitalea chrysea</name>
    <dbReference type="NCBI Taxonomy" id="1647581"/>
    <lineage>
        <taxon>Bacteria</taxon>
        <taxon>Pseudomonadati</taxon>
        <taxon>Bacteroidota</taxon>
        <taxon>Flavobacteriia</taxon>
        <taxon>Flavobacteriales</taxon>
        <taxon>Flavobacteriaceae</taxon>
        <taxon>Neptunitalea</taxon>
    </lineage>
</organism>
<evidence type="ECO:0000256" key="5">
    <source>
        <dbReference type="SAM" id="SignalP"/>
    </source>
</evidence>
<dbReference type="SMART" id="SM00421">
    <property type="entry name" value="HTH_LUXR"/>
    <property type="match status" value="1"/>
</dbReference>
<feature type="domain" description="HTH luxR-type" evidence="6">
    <location>
        <begin position="263"/>
        <end position="329"/>
    </location>
</feature>
<keyword evidence="2" id="KW-0238">DNA-binding</keyword>
<keyword evidence="4" id="KW-1133">Transmembrane helix</keyword>
<evidence type="ECO:0000256" key="4">
    <source>
        <dbReference type="SAM" id="Phobius"/>
    </source>
</evidence>
<evidence type="ECO:0000259" key="6">
    <source>
        <dbReference type="PROSITE" id="PS50043"/>
    </source>
</evidence>
<feature type="signal peptide" evidence="5">
    <location>
        <begin position="1"/>
        <end position="18"/>
    </location>
</feature>
<evidence type="ECO:0000256" key="2">
    <source>
        <dbReference type="ARBA" id="ARBA00023125"/>
    </source>
</evidence>
<dbReference type="PANTHER" id="PTHR44688:SF16">
    <property type="entry name" value="DNA-BINDING TRANSCRIPTIONAL ACTIVATOR DEVR_DOSR"/>
    <property type="match status" value="1"/>
</dbReference>